<proteinExistence type="predicted"/>
<dbReference type="RefSeq" id="XP_008183780.1">
    <property type="nucleotide sequence ID" value="XM_008185558.1"/>
</dbReference>
<protein>
    <submittedName>
        <fullName evidence="1">Uncharacterized protein</fullName>
    </submittedName>
</protein>
<evidence type="ECO:0000313" key="2">
    <source>
        <dbReference type="Proteomes" id="UP000007819"/>
    </source>
</evidence>
<sequence>MIHGPCGNSNNRSLCMESGSCSKKYPRPFIQDTQTGDDGYPKYRRKAPENVYFTVEINGKTLDNRWVVPYNSVLSRTFGAHINVEYCNSVKSIKYICKYSTKGSDQAAFGFENDNDEVKLYESGRYISSSEAV</sequence>
<reference evidence="2" key="1">
    <citation type="submission" date="2010-06" db="EMBL/GenBank/DDBJ databases">
        <authorList>
            <person name="Jiang H."/>
            <person name="Abraham K."/>
            <person name="Ali S."/>
            <person name="Alsbrooks S.L."/>
            <person name="Anim B.N."/>
            <person name="Anosike U.S."/>
            <person name="Attaway T."/>
            <person name="Bandaranaike D.P."/>
            <person name="Battles P.K."/>
            <person name="Bell S.N."/>
            <person name="Bell A.V."/>
            <person name="Beltran B."/>
            <person name="Bickham C."/>
            <person name="Bustamante Y."/>
            <person name="Caleb T."/>
            <person name="Canada A."/>
            <person name="Cardenas V."/>
            <person name="Carter K."/>
            <person name="Chacko J."/>
            <person name="Chandrabose M.N."/>
            <person name="Chavez D."/>
            <person name="Chavez A."/>
            <person name="Chen L."/>
            <person name="Chu H.-S."/>
            <person name="Claassen K.J."/>
            <person name="Cockrell R."/>
            <person name="Collins M."/>
            <person name="Cooper J.A."/>
            <person name="Cree A."/>
            <person name="Curry S.M."/>
            <person name="Da Y."/>
            <person name="Dao M.D."/>
            <person name="Das B."/>
            <person name="Davila M.-L."/>
            <person name="Davy-Carroll L."/>
            <person name="Denson S."/>
            <person name="Dinh H."/>
            <person name="Ebong V.E."/>
            <person name="Edwards J.R."/>
            <person name="Egan A."/>
            <person name="El-Daye J."/>
            <person name="Escobedo L."/>
            <person name="Fernandez S."/>
            <person name="Fernando P.R."/>
            <person name="Flagg N."/>
            <person name="Forbes L.D."/>
            <person name="Fowler R.G."/>
            <person name="Fu Q."/>
            <person name="Gabisi R.A."/>
            <person name="Ganer J."/>
            <person name="Garbino Pronczuk A."/>
            <person name="Garcia R.M."/>
            <person name="Garner T."/>
            <person name="Garrett T.E."/>
            <person name="Gonzalez D.A."/>
            <person name="Hamid H."/>
            <person name="Hawkins E.S."/>
            <person name="Hirani K."/>
            <person name="Hogues M.E."/>
            <person name="Hollins B."/>
            <person name="Hsiao C.-H."/>
            <person name="Jabil R."/>
            <person name="James M.L."/>
            <person name="Jhangiani S.N."/>
            <person name="Johnson B."/>
            <person name="Johnson Q."/>
            <person name="Joshi V."/>
            <person name="Kalu J.B."/>
            <person name="Kam C."/>
            <person name="Kashfia A."/>
            <person name="Keebler J."/>
            <person name="Kisamo H."/>
            <person name="Kovar C.L."/>
            <person name="Lago L.A."/>
            <person name="Lai C.-Y."/>
            <person name="Laidlaw J."/>
            <person name="Lara F."/>
            <person name="Le T.-K."/>
            <person name="Lee S.L."/>
            <person name="Legall F.H."/>
            <person name="Lemon S.J."/>
            <person name="Lewis L.R."/>
            <person name="Li B."/>
            <person name="Liu Y."/>
            <person name="Liu Y.-S."/>
            <person name="Lopez J."/>
            <person name="Lozado R.J."/>
            <person name="Lu J."/>
            <person name="Madu R.C."/>
            <person name="Maheshwari M."/>
            <person name="Maheshwari R."/>
            <person name="Malloy K."/>
            <person name="Martinez E."/>
            <person name="Mathew T."/>
            <person name="Mercado I.C."/>
            <person name="Mercado C."/>
            <person name="Meyer B."/>
            <person name="Montgomery K."/>
            <person name="Morgan M.B."/>
            <person name="Munidasa M."/>
            <person name="Nazareth L.V."/>
            <person name="Nelson J."/>
            <person name="Ng B.M."/>
            <person name="Nguyen N.B."/>
            <person name="Nguyen P.Q."/>
            <person name="Nguyen T."/>
            <person name="Obregon M."/>
            <person name="Okwuonu G.O."/>
            <person name="Onwere C.G."/>
            <person name="Orozco G."/>
            <person name="Parra A."/>
            <person name="Patel S."/>
            <person name="Patil S."/>
            <person name="Perez A."/>
            <person name="Perez Y."/>
            <person name="Pham C."/>
            <person name="Primus E.L."/>
            <person name="Pu L.-L."/>
            <person name="Puazo M."/>
            <person name="Qin X."/>
            <person name="Quiroz J.B."/>
            <person name="Reese J."/>
            <person name="Richards S."/>
            <person name="Rives C.M."/>
            <person name="Robberts R."/>
            <person name="Ruiz S.J."/>
            <person name="Ruiz M.J."/>
            <person name="Santibanez J."/>
            <person name="Schneider B.W."/>
            <person name="Sisson I."/>
            <person name="Smith M."/>
            <person name="Sodergren E."/>
            <person name="Song X.-Z."/>
            <person name="Song B.B."/>
            <person name="Summersgill H."/>
            <person name="Thelus R."/>
            <person name="Thornton R.D."/>
            <person name="Trejos Z.Y."/>
            <person name="Usmani K."/>
            <person name="Vattathil S."/>
            <person name="Villasana D."/>
            <person name="Walker D.L."/>
            <person name="Wang S."/>
            <person name="Wang K."/>
            <person name="White C.S."/>
            <person name="Williams A.C."/>
            <person name="Williamson J."/>
            <person name="Wilson K."/>
            <person name="Woghiren I.O."/>
            <person name="Woodworth J.R."/>
            <person name="Worley K.C."/>
            <person name="Wright R.A."/>
            <person name="Wu W."/>
            <person name="Young L."/>
            <person name="Zhang L."/>
            <person name="Zhang J."/>
            <person name="Zhu Y."/>
            <person name="Muzny D.M."/>
            <person name="Weinstock G."/>
            <person name="Gibbs R.A."/>
        </authorList>
    </citation>
    <scope>NUCLEOTIDE SEQUENCE [LARGE SCALE GENOMIC DNA]</scope>
    <source>
        <strain evidence="2">LSR1</strain>
    </source>
</reference>
<evidence type="ECO:0000313" key="1">
    <source>
        <dbReference type="EnsemblMetazoa" id="XP_008183780.1"/>
    </source>
</evidence>
<dbReference type="PANTHER" id="PTHR10492">
    <property type="match status" value="1"/>
</dbReference>
<dbReference type="Proteomes" id="UP000007819">
    <property type="component" value="Chromosome A2"/>
</dbReference>
<dbReference type="KEGG" id="api:103309628"/>
<name>A0A8R2FAH9_ACYPI</name>
<reference evidence="1" key="2">
    <citation type="submission" date="2022-06" db="UniProtKB">
        <authorList>
            <consortium name="EnsemblMetazoa"/>
        </authorList>
    </citation>
    <scope>IDENTIFICATION</scope>
</reference>
<organism evidence="1 2">
    <name type="scientific">Acyrthosiphon pisum</name>
    <name type="common">Pea aphid</name>
    <dbReference type="NCBI Taxonomy" id="7029"/>
    <lineage>
        <taxon>Eukaryota</taxon>
        <taxon>Metazoa</taxon>
        <taxon>Ecdysozoa</taxon>
        <taxon>Arthropoda</taxon>
        <taxon>Hexapoda</taxon>
        <taxon>Insecta</taxon>
        <taxon>Pterygota</taxon>
        <taxon>Neoptera</taxon>
        <taxon>Paraneoptera</taxon>
        <taxon>Hemiptera</taxon>
        <taxon>Sternorrhyncha</taxon>
        <taxon>Aphidomorpha</taxon>
        <taxon>Aphidoidea</taxon>
        <taxon>Aphididae</taxon>
        <taxon>Macrosiphini</taxon>
        <taxon>Acyrthosiphon</taxon>
    </lineage>
</organism>
<keyword evidence="2" id="KW-1185">Reference proteome</keyword>
<dbReference type="OrthoDB" id="6606840at2759"/>
<dbReference type="GeneID" id="103309628"/>
<dbReference type="EnsemblMetazoa" id="XM_008185558.1">
    <property type="protein sequence ID" value="XP_008183780.1"/>
    <property type="gene ID" value="LOC103309628"/>
</dbReference>
<dbReference type="AlphaFoldDB" id="A0A8R2FAH9"/>
<accession>A0A8R2FAH9</accession>